<sequence>MDTADGGDCRVWSLDPESGKLVKYAQFSSAILGDSCPVENRSAFPTTFDRVTLDITKPDHAGWLDSRGQVTHVGPKSQNPDFGTQSYVLGIGFDRHDNYYYKISYSDRPTDYFRVPAGSTGVGTKIATDTKRGD</sequence>
<organism evidence="1 2">
    <name type="scientific">Mycolicibacter kumamotonensis</name>
    <dbReference type="NCBI Taxonomy" id="354243"/>
    <lineage>
        <taxon>Bacteria</taxon>
        <taxon>Bacillati</taxon>
        <taxon>Actinomycetota</taxon>
        <taxon>Actinomycetes</taxon>
        <taxon>Mycobacteriales</taxon>
        <taxon>Mycobacteriaceae</taxon>
        <taxon>Mycolicibacter</taxon>
    </lineage>
</organism>
<accession>A0A7K3LHT6</accession>
<comment type="caution">
    <text evidence="1">The sequence shown here is derived from an EMBL/GenBank/DDBJ whole genome shotgun (WGS) entry which is preliminary data.</text>
</comment>
<reference evidence="1 2" key="1">
    <citation type="submission" date="2020-01" db="EMBL/GenBank/DDBJ databases">
        <authorList>
            <person name="Sanchez-Estrada R."/>
            <person name="Gonzalez-Y-Merchand J.A."/>
            <person name="Rivera-Gutierrez S."/>
        </authorList>
    </citation>
    <scope>NUCLEOTIDE SEQUENCE [LARGE SCALE GENOMIC DNA]</scope>
    <source>
        <strain evidence="1 2">CST 7247</strain>
    </source>
</reference>
<evidence type="ECO:0000313" key="2">
    <source>
        <dbReference type="Proteomes" id="UP000466523"/>
    </source>
</evidence>
<dbReference type="AlphaFoldDB" id="A0A7K3LHT6"/>
<dbReference type="RefSeq" id="WP_162113318.1">
    <property type="nucleotide sequence ID" value="NZ_JAACYR010000153.1"/>
</dbReference>
<protein>
    <submittedName>
        <fullName evidence="1">Uncharacterized protein</fullName>
    </submittedName>
</protein>
<dbReference type="Proteomes" id="UP000466523">
    <property type="component" value="Unassembled WGS sequence"/>
</dbReference>
<name>A0A7K3LHT6_9MYCO</name>
<evidence type="ECO:0000313" key="1">
    <source>
        <dbReference type="EMBL" id="NDJ91938.1"/>
    </source>
</evidence>
<feature type="non-terminal residue" evidence="1">
    <location>
        <position position="134"/>
    </location>
</feature>
<proteinExistence type="predicted"/>
<gene>
    <name evidence="1" type="ORF">GWR20_22855</name>
</gene>
<dbReference type="EMBL" id="JAACYR010000153">
    <property type="protein sequence ID" value="NDJ91938.1"/>
    <property type="molecule type" value="Genomic_DNA"/>
</dbReference>